<evidence type="ECO:0000259" key="15">
    <source>
        <dbReference type="Pfam" id="PF07715"/>
    </source>
</evidence>
<accession>A0A8I1KHR6</accession>
<feature type="chain" id="PRO_5034971610" evidence="13">
    <location>
        <begin position="22"/>
        <end position="687"/>
    </location>
</feature>
<evidence type="ECO:0000313" key="16">
    <source>
        <dbReference type="EMBL" id="MBJ7543985.1"/>
    </source>
</evidence>
<gene>
    <name evidence="16" type="ORF">JDN41_10485</name>
</gene>
<dbReference type="Pfam" id="PF07715">
    <property type="entry name" value="Plug"/>
    <property type="match status" value="1"/>
</dbReference>
<dbReference type="InterPro" id="IPR012910">
    <property type="entry name" value="Plug_dom"/>
</dbReference>
<dbReference type="Proteomes" id="UP000623250">
    <property type="component" value="Unassembled WGS sequence"/>
</dbReference>
<dbReference type="RefSeq" id="WP_199502410.1">
    <property type="nucleotide sequence ID" value="NZ_JAEMUK010000023.1"/>
</dbReference>
<dbReference type="Gene3D" id="2.40.170.20">
    <property type="entry name" value="TonB-dependent receptor, beta-barrel domain"/>
    <property type="match status" value="1"/>
</dbReference>
<dbReference type="InterPro" id="IPR036942">
    <property type="entry name" value="Beta-barrel_TonB_sf"/>
</dbReference>
<evidence type="ECO:0000256" key="10">
    <source>
        <dbReference type="PROSITE-ProRule" id="PRU01360"/>
    </source>
</evidence>
<keyword evidence="4 10" id="KW-0812">Transmembrane</keyword>
<feature type="signal peptide" evidence="13">
    <location>
        <begin position="1"/>
        <end position="21"/>
    </location>
</feature>
<evidence type="ECO:0000256" key="4">
    <source>
        <dbReference type="ARBA" id="ARBA00022692"/>
    </source>
</evidence>
<comment type="caution">
    <text evidence="16">The sequence shown here is derived from an EMBL/GenBank/DDBJ whole genome shotgun (WGS) entry which is preliminary data.</text>
</comment>
<evidence type="ECO:0000256" key="5">
    <source>
        <dbReference type="ARBA" id="ARBA00022729"/>
    </source>
</evidence>
<comment type="similarity">
    <text evidence="10 11">Belongs to the TonB-dependent receptor family.</text>
</comment>
<keyword evidence="5 13" id="KW-0732">Signal</keyword>
<dbReference type="SUPFAM" id="SSF56935">
    <property type="entry name" value="Porins"/>
    <property type="match status" value="1"/>
</dbReference>
<evidence type="ECO:0000256" key="3">
    <source>
        <dbReference type="ARBA" id="ARBA00022452"/>
    </source>
</evidence>
<feature type="region of interest" description="Disordered" evidence="12">
    <location>
        <begin position="39"/>
        <end position="80"/>
    </location>
</feature>
<evidence type="ECO:0000256" key="2">
    <source>
        <dbReference type="ARBA" id="ARBA00022448"/>
    </source>
</evidence>
<dbReference type="PANTHER" id="PTHR30069:SF29">
    <property type="entry name" value="HEMOGLOBIN AND HEMOGLOBIN-HAPTOGLOBIN-BINDING PROTEIN 1-RELATED"/>
    <property type="match status" value="1"/>
</dbReference>
<evidence type="ECO:0000259" key="14">
    <source>
        <dbReference type="Pfam" id="PF00593"/>
    </source>
</evidence>
<evidence type="ECO:0000256" key="12">
    <source>
        <dbReference type="SAM" id="MobiDB-lite"/>
    </source>
</evidence>
<dbReference type="GO" id="GO:0044718">
    <property type="term" value="P:siderophore transmembrane transport"/>
    <property type="evidence" value="ECO:0007669"/>
    <property type="project" value="TreeGrafter"/>
</dbReference>
<keyword evidence="3 10" id="KW-1134">Transmembrane beta strand</keyword>
<reference evidence="16 17" key="1">
    <citation type="submission" date="2020-12" db="EMBL/GenBank/DDBJ databases">
        <title>Revised draft genomes of Rhodomicrobium vannielii ATCC 17100 and Rhodomicrobium udaipurense JA643.</title>
        <authorList>
            <person name="Conners E.M."/>
            <person name="Davenport E.J."/>
            <person name="Bose A."/>
        </authorList>
    </citation>
    <scope>NUCLEOTIDE SEQUENCE [LARGE SCALE GENOMIC DNA]</scope>
    <source>
        <strain evidence="16 17">JA643</strain>
    </source>
</reference>
<comment type="subcellular location">
    <subcellularLocation>
        <location evidence="1 10">Cell outer membrane</location>
        <topology evidence="1 10">Multi-pass membrane protein</topology>
    </subcellularLocation>
</comment>
<dbReference type="PROSITE" id="PS52016">
    <property type="entry name" value="TONB_DEPENDENT_REC_3"/>
    <property type="match status" value="1"/>
</dbReference>
<feature type="compositionally biased region" description="Low complexity" evidence="12">
    <location>
        <begin position="62"/>
        <end position="79"/>
    </location>
</feature>
<evidence type="ECO:0000256" key="8">
    <source>
        <dbReference type="ARBA" id="ARBA00023170"/>
    </source>
</evidence>
<dbReference type="InterPro" id="IPR039426">
    <property type="entry name" value="TonB-dep_rcpt-like"/>
</dbReference>
<dbReference type="Pfam" id="PF00593">
    <property type="entry name" value="TonB_dep_Rec_b-barrel"/>
    <property type="match status" value="1"/>
</dbReference>
<proteinExistence type="inferred from homology"/>
<evidence type="ECO:0000256" key="13">
    <source>
        <dbReference type="SAM" id="SignalP"/>
    </source>
</evidence>
<feature type="domain" description="TonB-dependent receptor plug" evidence="15">
    <location>
        <begin position="95"/>
        <end position="201"/>
    </location>
</feature>
<feature type="compositionally biased region" description="Basic residues" evidence="12">
    <location>
        <begin position="48"/>
        <end position="59"/>
    </location>
</feature>
<dbReference type="Gene3D" id="2.170.130.10">
    <property type="entry name" value="TonB-dependent receptor, plug domain"/>
    <property type="match status" value="1"/>
</dbReference>
<evidence type="ECO:0000256" key="1">
    <source>
        <dbReference type="ARBA" id="ARBA00004571"/>
    </source>
</evidence>
<dbReference type="GO" id="GO:0015344">
    <property type="term" value="F:siderophore uptake transmembrane transporter activity"/>
    <property type="evidence" value="ECO:0007669"/>
    <property type="project" value="TreeGrafter"/>
</dbReference>
<keyword evidence="17" id="KW-1185">Reference proteome</keyword>
<dbReference type="EMBL" id="JAEMUK010000023">
    <property type="protein sequence ID" value="MBJ7543985.1"/>
    <property type="molecule type" value="Genomic_DNA"/>
</dbReference>
<evidence type="ECO:0000313" key="17">
    <source>
        <dbReference type="Proteomes" id="UP000623250"/>
    </source>
</evidence>
<dbReference type="InterPro" id="IPR000531">
    <property type="entry name" value="Beta-barrel_TonB"/>
</dbReference>
<keyword evidence="8 16" id="KW-0675">Receptor</keyword>
<keyword evidence="7 10" id="KW-0472">Membrane</keyword>
<dbReference type="AlphaFoldDB" id="A0A8I1KHR6"/>
<evidence type="ECO:0000256" key="9">
    <source>
        <dbReference type="ARBA" id="ARBA00023237"/>
    </source>
</evidence>
<keyword evidence="2 10" id="KW-0813">Transport</keyword>
<name>A0A8I1KHR6_9HYPH</name>
<keyword evidence="9 10" id="KW-0998">Cell outer membrane</keyword>
<sequence>MPVFYPRARSCVALVSLVALAANAQAQTAARSDTLPPVVVKKDEADKQKKKAATPKKKKEAPAIAQGPAEPAEAVPGEPSTDVIYSANRVPTDITKVGSAVSVITRDQIEAQSRTYVQDYLAQVPGVSVAQTGLGGTSSYSIWGAASKYVRVQVDGLDLSDPTGTQVSTALEHILAGDVSRIEVLKGSQSLLYGGQAIGGVIAIETARPVLGASLSASGEAGSYNTQRGTASAAYGTDRGYARFTVQSVRTDGYSAAALGTEDDSYRNLTFSGTGEYAIAENVKVFFSARSLDSNLRYDDGYDFFTGLLEDGDLQARVLTNQRAGRVGTEVKLFDGAFVNTFAIQGMELDRTYLGYSAWSMGPYTSYYSGDRWKAEYLGVGRITNWATVTAGADYQEETAQTTYFAGRESDLTGVFGQLAIEPLTGLTITGGARNDEHSQFGDYQTYRLTGAYFYEPTQTKFRGSTGTGFRAPSLYELYAPGTYGNSDLKPETSESWDAGIDQWIYNRRIRVSLTYFDLDTTDEIRLINSHFTQMSGTNNRSGVELSATAQVTPFLGVTGGYTYTDARTADGTRLSLVPRNMVSLGADVSITEKLRANVTAQVVLDTMDALYPPALGYATVPVKGDDYLLLSAKFSYDIRPGLSAYVRGENLLDQDYQAARGYGTPGLSVFGGLTFNVDANTYASLK</sequence>
<evidence type="ECO:0000256" key="11">
    <source>
        <dbReference type="RuleBase" id="RU003357"/>
    </source>
</evidence>
<dbReference type="CDD" id="cd01347">
    <property type="entry name" value="ligand_gated_channel"/>
    <property type="match status" value="1"/>
</dbReference>
<evidence type="ECO:0000256" key="7">
    <source>
        <dbReference type="ARBA" id="ARBA00023136"/>
    </source>
</evidence>
<dbReference type="PANTHER" id="PTHR30069">
    <property type="entry name" value="TONB-DEPENDENT OUTER MEMBRANE RECEPTOR"/>
    <property type="match status" value="1"/>
</dbReference>
<protein>
    <submittedName>
        <fullName evidence="16">TonB-dependent receptor</fullName>
    </submittedName>
</protein>
<feature type="domain" description="TonB-dependent receptor-like beta-barrel" evidence="14">
    <location>
        <begin position="226"/>
        <end position="652"/>
    </location>
</feature>
<evidence type="ECO:0000256" key="6">
    <source>
        <dbReference type="ARBA" id="ARBA00023077"/>
    </source>
</evidence>
<keyword evidence="6 11" id="KW-0798">TonB box</keyword>
<organism evidence="16 17">
    <name type="scientific">Rhodomicrobium udaipurense</name>
    <dbReference type="NCBI Taxonomy" id="1202716"/>
    <lineage>
        <taxon>Bacteria</taxon>
        <taxon>Pseudomonadati</taxon>
        <taxon>Pseudomonadota</taxon>
        <taxon>Alphaproteobacteria</taxon>
        <taxon>Hyphomicrobiales</taxon>
        <taxon>Hyphomicrobiaceae</taxon>
        <taxon>Rhodomicrobium</taxon>
    </lineage>
</organism>
<dbReference type="InterPro" id="IPR037066">
    <property type="entry name" value="Plug_dom_sf"/>
</dbReference>
<dbReference type="GO" id="GO:0009279">
    <property type="term" value="C:cell outer membrane"/>
    <property type="evidence" value="ECO:0007669"/>
    <property type="project" value="UniProtKB-SubCell"/>
</dbReference>